<feature type="domain" description="Trigger factor C-terminal" evidence="11">
    <location>
        <begin position="167"/>
        <end position="289"/>
    </location>
</feature>
<dbReference type="GO" id="GO:0051083">
    <property type="term" value="P:'de novo' cotranslational protein folding"/>
    <property type="evidence" value="ECO:0007669"/>
    <property type="project" value="TreeGrafter"/>
</dbReference>
<dbReference type="GO" id="GO:0043022">
    <property type="term" value="F:ribosome binding"/>
    <property type="evidence" value="ECO:0007669"/>
    <property type="project" value="TreeGrafter"/>
</dbReference>
<dbReference type="InterPro" id="IPR027304">
    <property type="entry name" value="Trigger_fact/SurA_dom_sf"/>
</dbReference>
<dbReference type="InterPro" id="IPR005215">
    <property type="entry name" value="Trig_fac"/>
</dbReference>
<comment type="subcellular location">
    <subcellularLocation>
        <location evidence="2">Cytoplasm</location>
    </subcellularLocation>
</comment>
<keyword evidence="6" id="KW-0697">Rotamase</keyword>
<sequence length="322" mass="37237">MAKITKKNSAEIEIESEVGAQELEVFFKLALKNFRDNFEMPGFRKGTVPEKTVLEKVGEDKILNAAAELALKDAWPKIIKEEKLEPIGHPEILITKLARGNELTFKITAAVLPEIKMPDYRALAREINLAGSPDADVSAEEIEKAFENIKKEHPQFLENAGDETKAREAIKQNLLYEKTRRAKDKKRMDYLDAISKKTDITVPEVLMEREIGRMLWELQNSLKEMGLNWADYLIHIKKTEDELKKAWREDALRRVRFGLILQQIALLEKFTPSEETLEEQATRLLLALPEEERRKASKPNLKEHLVGRLQNEMVFEMFEKEK</sequence>
<evidence type="ECO:0000256" key="2">
    <source>
        <dbReference type="ARBA" id="ARBA00004496"/>
    </source>
</evidence>
<dbReference type="GO" id="GO:0044183">
    <property type="term" value="F:protein folding chaperone"/>
    <property type="evidence" value="ECO:0007669"/>
    <property type="project" value="TreeGrafter"/>
</dbReference>
<evidence type="ECO:0000313" key="12">
    <source>
        <dbReference type="EMBL" id="OGZ03949.1"/>
    </source>
</evidence>
<proteinExistence type="inferred from homology"/>
<dbReference type="Gene3D" id="3.30.70.1050">
    <property type="entry name" value="Trigger factor ribosome-binding domain"/>
    <property type="match status" value="1"/>
</dbReference>
<dbReference type="GO" id="GO:0015031">
    <property type="term" value="P:protein transport"/>
    <property type="evidence" value="ECO:0007669"/>
    <property type="project" value="InterPro"/>
</dbReference>
<keyword evidence="8" id="KW-0413">Isomerase</keyword>
<organism evidence="12 13">
    <name type="scientific">Candidatus Lloydbacteria bacterium RIFCSPHIGHO2_01_FULL_41_20</name>
    <dbReference type="NCBI Taxonomy" id="1798657"/>
    <lineage>
        <taxon>Bacteria</taxon>
        <taxon>Candidatus Lloydiibacteriota</taxon>
    </lineage>
</organism>
<gene>
    <name evidence="12" type="ORF">A2648_01630</name>
</gene>
<dbReference type="GO" id="GO:0003755">
    <property type="term" value="F:peptidyl-prolyl cis-trans isomerase activity"/>
    <property type="evidence" value="ECO:0007669"/>
    <property type="project" value="UniProtKB-KW"/>
</dbReference>
<keyword evidence="7" id="KW-0143">Chaperone</keyword>
<dbReference type="PANTHER" id="PTHR30560:SF3">
    <property type="entry name" value="TRIGGER FACTOR-LIKE PROTEIN TIG, CHLOROPLASTIC"/>
    <property type="match status" value="1"/>
</dbReference>
<evidence type="ECO:0000256" key="8">
    <source>
        <dbReference type="ARBA" id="ARBA00023235"/>
    </source>
</evidence>
<reference evidence="12 13" key="1">
    <citation type="journal article" date="2016" name="Nat. Commun.">
        <title>Thousands of microbial genomes shed light on interconnected biogeochemical processes in an aquifer system.</title>
        <authorList>
            <person name="Anantharaman K."/>
            <person name="Brown C.T."/>
            <person name="Hug L.A."/>
            <person name="Sharon I."/>
            <person name="Castelle C.J."/>
            <person name="Probst A.J."/>
            <person name="Thomas B.C."/>
            <person name="Singh A."/>
            <person name="Wilkins M.J."/>
            <person name="Karaoz U."/>
            <person name="Brodie E.L."/>
            <person name="Williams K.H."/>
            <person name="Hubbard S.S."/>
            <person name="Banfield J.F."/>
        </authorList>
    </citation>
    <scope>NUCLEOTIDE SEQUENCE [LARGE SCALE GENOMIC DNA]</scope>
</reference>
<evidence type="ECO:0000256" key="7">
    <source>
        <dbReference type="ARBA" id="ARBA00023186"/>
    </source>
</evidence>
<evidence type="ECO:0000256" key="6">
    <source>
        <dbReference type="ARBA" id="ARBA00023110"/>
    </source>
</evidence>
<dbReference type="InterPro" id="IPR008880">
    <property type="entry name" value="Trigger_fac_C"/>
</dbReference>
<accession>A0A1G2CRF3</accession>
<dbReference type="Gene3D" id="1.10.3120.10">
    <property type="entry name" value="Trigger factor, C-terminal domain"/>
    <property type="match status" value="1"/>
</dbReference>
<protein>
    <recommendedName>
        <fullName evidence="5">Trigger factor</fullName>
        <ecNumber evidence="4">5.2.1.8</ecNumber>
    </recommendedName>
    <alternativeName>
        <fullName evidence="9">PPIase</fullName>
    </alternativeName>
</protein>
<evidence type="ECO:0000256" key="5">
    <source>
        <dbReference type="ARBA" id="ARBA00016902"/>
    </source>
</evidence>
<dbReference type="EC" id="5.2.1.8" evidence="4"/>
<dbReference type="SUPFAM" id="SSF109998">
    <property type="entry name" value="Triger factor/SurA peptide-binding domain-like"/>
    <property type="match status" value="1"/>
</dbReference>
<feature type="domain" description="Trigger factor ribosome-binding bacterial" evidence="10">
    <location>
        <begin position="3"/>
        <end position="149"/>
    </location>
</feature>
<dbReference type="EMBL" id="MHLH01000013">
    <property type="protein sequence ID" value="OGZ03949.1"/>
    <property type="molecule type" value="Genomic_DNA"/>
</dbReference>
<dbReference type="GO" id="GO:0043335">
    <property type="term" value="P:protein unfolding"/>
    <property type="evidence" value="ECO:0007669"/>
    <property type="project" value="TreeGrafter"/>
</dbReference>
<dbReference type="Proteomes" id="UP000178841">
    <property type="component" value="Unassembled WGS sequence"/>
</dbReference>
<evidence type="ECO:0000259" key="10">
    <source>
        <dbReference type="Pfam" id="PF05697"/>
    </source>
</evidence>
<evidence type="ECO:0000256" key="1">
    <source>
        <dbReference type="ARBA" id="ARBA00000971"/>
    </source>
</evidence>
<dbReference type="InterPro" id="IPR037041">
    <property type="entry name" value="Trigger_fac_C_sf"/>
</dbReference>
<dbReference type="GO" id="GO:0005737">
    <property type="term" value="C:cytoplasm"/>
    <property type="evidence" value="ECO:0007669"/>
    <property type="project" value="UniProtKB-SubCell"/>
</dbReference>
<dbReference type="PANTHER" id="PTHR30560">
    <property type="entry name" value="TRIGGER FACTOR CHAPERONE AND PEPTIDYL-PROLYL CIS/TRANS ISOMERASE"/>
    <property type="match status" value="1"/>
</dbReference>
<dbReference type="SUPFAM" id="SSF102735">
    <property type="entry name" value="Trigger factor ribosome-binding domain"/>
    <property type="match status" value="1"/>
</dbReference>
<evidence type="ECO:0000256" key="9">
    <source>
        <dbReference type="ARBA" id="ARBA00029986"/>
    </source>
</evidence>
<dbReference type="Pfam" id="PF05698">
    <property type="entry name" value="Trigger_C"/>
    <property type="match status" value="1"/>
</dbReference>
<name>A0A1G2CRF3_9BACT</name>
<comment type="similarity">
    <text evidence="3">Belongs to the FKBP-type PPIase family. Tig subfamily.</text>
</comment>
<comment type="caution">
    <text evidence="12">The sequence shown here is derived from an EMBL/GenBank/DDBJ whole genome shotgun (WGS) entry which is preliminary data.</text>
</comment>
<dbReference type="Pfam" id="PF05697">
    <property type="entry name" value="Trigger_N"/>
    <property type="match status" value="1"/>
</dbReference>
<evidence type="ECO:0000256" key="3">
    <source>
        <dbReference type="ARBA" id="ARBA00005464"/>
    </source>
</evidence>
<dbReference type="STRING" id="1798657.A2648_01630"/>
<comment type="catalytic activity">
    <reaction evidence="1">
        <text>[protein]-peptidylproline (omega=180) = [protein]-peptidylproline (omega=0)</text>
        <dbReference type="Rhea" id="RHEA:16237"/>
        <dbReference type="Rhea" id="RHEA-COMP:10747"/>
        <dbReference type="Rhea" id="RHEA-COMP:10748"/>
        <dbReference type="ChEBI" id="CHEBI:83833"/>
        <dbReference type="ChEBI" id="CHEBI:83834"/>
        <dbReference type="EC" id="5.2.1.8"/>
    </reaction>
</comment>
<dbReference type="InterPro" id="IPR008881">
    <property type="entry name" value="Trigger_fac_ribosome-bd_bac"/>
</dbReference>
<evidence type="ECO:0000256" key="4">
    <source>
        <dbReference type="ARBA" id="ARBA00013194"/>
    </source>
</evidence>
<evidence type="ECO:0000313" key="13">
    <source>
        <dbReference type="Proteomes" id="UP000178841"/>
    </source>
</evidence>
<dbReference type="AlphaFoldDB" id="A0A1G2CRF3"/>
<evidence type="ECO:0000259" key="11">
    <source>
        <dbReference type="Pfam" id="PF05698"/>
    </source>
</evidence>
<dbReference type="InterPro" id="IPR036611">
    <property type="entry name" value="Trigger_fac_ribosome-bd_sf"/>
</dbReference>